<dbReference type="Pfam" id="PF14529">
    <property type="entry name" value="Exo_endo_phos_2"/>
    <property type="match status" value="1"/>
</dbReference>
<dbReference type="Gene3D" id="3.60.10.10">
    <property type="entry name" value="Endonuclease/exonuclease/phosphatase"/>
    <property type="match status" value="1"/>
</dbReference>
<gene>
    <name evidence="2" type="ORF">APLA_LOCUS3128</name>
</gene>
<comment type="caution">
    <text evidence="2">The sequence shown here is derived from an EMBL/GenBank/DDBJ whole genome shotgun (WGS) entry which is preliminary data.</text>
</comment>
<dbReference type="GO" id="GO:0003824">
    <property type="term" value="F:catalytic activity"/>
    <property type="evidence" value="ECO:0007669"/>
    <property type="project" value="InterPro"/>
</dbReference>
<evidence type="ECO:0000313" key="2">
    <source>
        <dbReference type="EMBL" id="CAB3226879.1"/>
    </source>
</evidence>
<reference evidence="2 3" key="1">
    <citation type="submission" date="2020-04" db="EMBL/GenBank/DDBJ databases">
        <authorList>
            <person name="Wallbank WR R."/>
            <person name="Pardo Diaz C."/>
            <person name="Kozak K."/>
            <person name="Martin S."/>
            <person name="Jiggins C."/>
            <person name="Moest M."/>
            <person name="Warren A I."/>
            <person name="Byers J.R.P. K."/>
            <person name="Montejo-Kovacevich G."/>
            <person name="Yen C E."/>
        </authorList>
    </citation>
    <scope>NUCLEOTIDE SEQUENCE [LARGE SCALE GENOMIC DNA]</scope>
</reference>
<dbReference type="AlphaFoldDB" id="A0A8S0Z3C3"/>
<feature type="domain" description="Endonuclease/exonuclease/phosphatase" evidence="1">
    <location>
        <begin position="72"/>
        <end position="159"/>
    </location>
</feature>
<dbReference type="SUPFAM" id="SSF56219">
    <property type="entry name" value="DNase I-like"/>
    <property type="match status" value="1"/>
</dbReference>
<keyword evidence="3" id="KW-1185">Reference proteome</keyword>
<name>A0A8S0Z3C3_ARCPL</name>
<accession>A0A8S0Z3C3</accession>
<dbReference type="OrthoDB" id="416454at2759"/>
<sequence length="268" mass="30688">MERRVARRPFPVIVYVMCRDLRMCARAGVRGVGFYIRRGLNVRTLTVAVDPRFESIEQMWIATTLNGKRVTIGTAYRPPWLNLDLFLAALTDTLTSLDDTDHFILLGDFNVNLLNGSDNRTRVVMDFLGCLSLSQIVTAPTHFTESSESLIDLVCTNLRAKNVTVEPCGSRIGHAVIICRFCIRRDKLQPYLTRYRPFKYINTDDLNKSLMRIDWNYILSLTSMNEMVDIFNRCVLAVFDAHAPIKTCLIKEPSLGNGHNKMYDEIER</sequence>
<dbReference type="EMBL" id="CADEBC010000232">
    <property type="protein sequence ID" value="CAB3226879.1"/>
    <property type="molecule type" value="Genomic_DNA"/>
</dbReference>
<dbReference type="PANTHER" id="PTHR33776:SF3">
    <property type="entry name" value="PHD-TYPE DOMAIN-CONTAINING PROTEIN"/>
    <property type="match status" value="1"/>
</dbReference>
<dbReference type="InterPro" id="IPR005135">
    <property type="entry name" value="Endo/exonuclease/phosphatase"/>
</dbReference>
<organism evidence="2 3">
    <name type="scientific">Arctia plantaginis</name>
    <name type="common">Wood tiger moth</name>
    <name type="synonym">Phalaena plantaginis</name>
    <dbReference type="NCBI Taxonomy" id="874455"/>
    <lineage>
        <taxon>Eukaryota</taxon>
        <taxon>Metazoa</taxon>
        <taxon>Ecdysozoa</taxon>
        <taxon>Arthropoda</taxon>
        <taxon>Hexapoda</taxon>
        <taxon>Insecta</taxon>
        <taxon>Pterygota</taxon>
        <taxon>Neoptera</taxon>
        <taxon>Endopterygota</taxon>
        <taxon>Lepidoptera</taxon>
        <taxon>Glossata</taxon>
        <taxon>Ditrysia</taxon>
        <taxon>Noctuoidea</taxon>
        <taxon>Erebidae</taxon>
        <taxon>Arctiinae</taxon>
        <taxon>Arctia</taxon>
    </lineage>
</organism>
<dbReference type="PANTHER" id="PTHR33776">
    <property type="entry name" value="ENDO/EXONUCLEASE/PHOSPHATASE DOMAIN-CONTAINING PROTEIN"/>
    <property type="match status" value="1"/>
</dbReference>
<proteinExistence type="predicted"/>
<dbReference type="Proteomes" id="UP000494106">
    <property type="component" value="Unassembled WGS sequence"/>
</dbReference>
<evidence type="ECO:0000313" key="3">
    <source>
        <dbReference type="Proteomes" id="UP000494106"/>
    </source>
</evidence>
<dbReference type="InterPro" id="IPR036691">
    <property type="entry name" value="Endo/exonu/phosph_ase_sf"/>
</dbReference>
<protein>
    <recommendedName>
        <fullName evidence="1">Endonuclease/exonuclease/phosphatase domain-containing protein</fullName>
    </recommendedName>
</protein>
<evidence type="ECO:0000259" key="1">
    <source>
        <dbReference type="Pfam" id="PF14529"/>
    </source>
</evidence>